<organism evidence="2 3">
    <name type="scientific">Mycetomoellerius zeteki</name>
    <dbReference type="NCBI Taxonomy" id="64791"/>
    <lineage>
        <taxon>Eukaryota</taxon>
        <taxon>Metazoa</taxon>
        <taxon>Ecdysozoa</taxon>
        <taxon>Arthropoda</taxon>
        <taxon>Hexapoda</taxon>
        <taxon>Insecta</taxon>
        <taxon>Pterygota</taxon>
        <taxon>Neoptera</taxon>
        <taxon>Endopterygota</taxon>
        <taxon>Hymenoptera</taxon>
        <taxon>Apocrita</taxon>
        <taxon>Aculeata</taxon>
        <taxon>Formicoidea</taxon>
        <taxon>Formicidae</taxon>
        <taxon>Myrmicinae</taxon>
        <taxon>Mycetomoellerius</taxon>
    </lineage>
</organism>
<feature type="region of interest" description="Disordered" evidence="1">
    <location>
        <begin position="219"/>
        <end position="255"/>
    </location>
</feature>
<dbReference type="AlphaFoldDB" id="A0A151WI07"/>
<proteinExistence type="predicted"/>
<keyword evidence="3" id="KW-1185">Reference proteome</keyword>
<evidence type="ECO:0000313" key="2">
    <source>
        <dbReference type="EMBL" id="KYQ47450.1"/>
    </source>
</evidence>
<protein>
    <submittedName>
        <fullName evidence="2">Uncharacterized protein</fullName>
    </submittedName>
</protein>
<sequence length="289" mass="32292">MEFVSQPHRSERATREPPFLFPSIFSLSGPVLLQETLSMDHTRDDLALGECASYRWPTWFFRPDLPLGTPLSTSHVPNSSNVPTSSPLPSRTHLDVPKGPEPPSNSNKVHGQTPTICTLAQDGRLWKQHIKTMEPISTSTVTTVEDTSFVVLTGVFVSRNRSKGASIDDRSARVDRINEAEGKKDEGRNAHRAAIRRGMCGSACLFEEGLFVEQTENASEALAKREKPATSSRGRRRWKRNDTLPHPPRQRAGRPLFIFRPQHNILLRKAARARHDLRAAVPLPFAIAL</sequence>
<evidence type="ECO:0000256" key="1">
    <source>
        <dbReference type="SAM" id="MobiDB-lite"/>
    </source>
</evidence>
<accession>A0A151WI07</accession>
<gene>
    <name evidence="2" type="ORF">ALC60_13571</name>
</gene>
<feature type="compositionally biased region" description="Low complexity" evidence="1">
    <location>
        <begin position="74"/>
        <end position="90"/>
    </location>
</feature>
<dbReference type="Proteomes" id="UP000075809">
    <property type="component" value="Unassembled WGS sequence"/>
</dbReference>
<evidence type="ECO:0000313" key="3">
    <source>
        <dbReference type="Proteomes" id="UP000075809"/>
    </source>
</evidence>
<feature type="region of interest" description="Disordered" evidence="1">
    <location>
        <begin position="72"/>
        <end position="112"/>
    </location>
</feature>
<name>A0A151WI07_9HYME</name>
<dbReference type="EMBL" id="KQ983106">
    <property type="protein sequence ID" value="KYQ47450.1"/>
    <property type="molecule type" value="Genomic_DNA"/>
</dbReference>
<reference evidence="2 3" key="1">
    <citation type="submission" date="2015-09" db="EMBL/GenBank/DDBJ databases">
        <title>Trachymyrmex zeteki WGS genome.</title>
        <authorList>
            <person name="Nygaard S."/>
            <person name="Hu H."/>
            <person name="Boomsma J."/>
            <person name="Zhang G."/>
        </authorList>
    </citation>
    <scope>NUCLEOTIDE SEQUENCE [LARGE SCALE GENOMIC DNA]</scope>
    <source>
        <strain evidence="2">Tzet28-1</strain>
        <tissue evidence="2">Whole body</tissue>
    </source>
</reference>